<evidence type="ECO:0000256" key="2">
    <source>
        <dbReference type="ARBA" id="ARBA00022505"/>
    </source>
</evidence>
<dbReference type="GO" id="GO:0016491">
    <property type="term" value="F:oxidoreductase activity"/>
    <property type="evidence" value="ECO:0007669"/>
    <property type="project" value="UniProtKB-KW"/>
</dbReference>
<dbReference type="Gene3D" id="3.30.365.10">
    <property type="entry name" value="Aldehyde oxidase/xanthine dehydrogenase, molybdopterin binding domain"/>
    <property type="match status" value="4"/>
</dbReference>
<protein>
    <submittedName>
        <fullName evidence="6">Xanthine dehydrogenase family protein molybdopterin-binding subunit</fullName>
    </submittedName>
</protein>
<gene>
    <name evidence="6" type="ORF">V3330_19265</name>
</gene>
<dbReference type="Proteomes" id="UP001359886">
    <property type="component" value="Unassembled WGS sequence"/>
</dbReference>
<keyword evidence="2" id="KW-0500">Molybdenum</keyword>
<keyword evidence="4" id="KW-0175">Coiled coil</keyword>
<dbReference type="SMART" id="SM01008">
    <property type="entry name" value="Ald_Xan_dh_C"/>
    <property type="match status" value="1"/>
</dbReference>
<accession>A0AAW9RC82</accession>
<dbReference type="InterPro" id="IPR036856">
    <property type="entry name" value="Ald_Oxase/Xan_DH_a/b_sf"/>
</dbReference>
<dbReference type="Pfam" id="PF01315">
    <property type="entry name" value="Ald_Xan_dh_C"/>
    <property type="match status" value="1"/>
</dbReference>
<evidence type="ECO:0000313" key="7">
    <source>
        <dbReference type="Proteomes" id="UP001359886"/>
    </source>
</evidence>
<evidence type="ECO:0000256" key="1">
    <source>
        <dbReference type="ARBA" id="ARBA00006849"/>
    </source>
</evidence>
<dbReference type="InterPro" id="IPR037165">
    <property type="entry name" value="AldOxase/xan_DH_Mopterin-bd_sf"/>
</dbReference>
<dbReference type="AlphaFoldDB" id="A0AAW9RC82"/>
<dbReference type="EMBL" id="JAZHOG010000018">
    <property type="protein sequence ID" value="MEJ8569777.1"/>
    <property type="molecule type" value="Genomic_DNA"/>
</dbReference>
<comment type="caution">
    <text evidence="6">The sequence shown here is derived from an EMBL/GenBank/DDBJ whole genome shotgun (WGS) entry which is preliminary data.</text>
</comment>
<dbReference type="InterPro" id="IPR000674">
    <property type="entry name" value="Ald_Oxase/Xan_DH_a/b"/>
</dbReference>
<comment type="similarity">
    <text evidence="1">Belongs to the xanthine dehydrogenase family.</text>
</comment>
<feature type="domain" description="Aldehyde oxidase/xanthine dehydrogenase a/b hammerhead" evidence="5">
    <location>
        <begin position="18"/>
        <end position="131"/>
    </location>
</feature>
<evidence type="ECO:0000256" key="4">
    <source>
        <dbReference type="SAM" id="Coils"/>
    </source>
</evidence>
<dbReference type="InterPro" id="IPR016208">
    <property type="entry name" value="Ald_Oxase/xanthine_DH-like"/>
</dbReference>
<evidence type="ECO:0000256" key="3">
    <source>
        <dbReference type="ARBA" id="ARBA00023002"/>
    </source>
</evidence>
<reference evidence="6 7" key="1">
    <citation type="submission" date="2024-02" db="EMBL/GenBank/DDBJ databases">
        <title>A novel Wenzhouxiangellaceae bacterium, isolated from coastal sediments.</title>
        <authorList>
            <person name="Du Z.-J."/>
            <person name="Ye Y.-Q."/>
            <person name="Zhang X.-Y."/>
        </authorList>
    </citation>
    <scope>NUCLEOTIDE SEQUENCE [LARGE SCALE GENOMIC DNA]</scope>
    <source>
        <strain evidence="6 7">CH-27</strain>
    </source>
</reference>
<dbReference type="RefSeq" id="WP_354697104.1">
    <property type="nucleotide sequence ID" value="NZ_JAZHOG010000018.1"/>
</dbReference>
<evidence type="ECO:0000313" key="6">
    <source>
        <dbReference type="EMBL" id="MEJ8569777.1"/>
    </source>
</evidence>
<dbReference type="Pfam" id="PF20256">
    <property type="entry name" value="MoCoBD_2"/>
    <property type="match status" value="1"/>
</dbReference>
<dbReference type="PANTHER" id="PTHR11908">
    <property type="entry name" value="XANTHINE DEHYDROGENASE"/>
    <property type="match status" value="1"/>
</dbReference>
<keyword evidence="3" id="KW-0560">Oxidoreductase</keyword>
<organism evidence="6 7">
    <name type="scientific">Elongatibacter sediminis</name>
    <dbReference type="NCBI Taxonomy" id="3119006"/>
    <lineage>
        <taxon>Bacteria</taxon>
        <taxon>Pseudomonadati</taxon>
        <taxon>Pseudomonadota</taxon>
        <taxon>Gammaproteobacteria</taxon>
        <taxon>Chromatiales</taxon>
        <taxon>Wenzhouxiangellaceae</taxon>
        <taxon>Elongatibacter</taxon>
    </lineage>
</organism>
<dbReference type="Pfam" id="PF02738">
    <property type="entry name" value="MoCoBD_1"/>
    <property type="match status" value="1"/>
</dbReference>
<dbReference type="Gene3D" id="3.90.1170.50">
    <property type="entry name" value="Aldehyde oxidase/xanthine dehydrogenase, a/b hammerhead"/>
    <property type="match status" value="1"/>
</dbReference>
<evidence type="ECO:0000259" key="5">
    <source>
        <dbReference type="SMART" id="SM01008"/>
    </source>
</evidence>
<dbReference type="GO" id="GO:0005506">
    <property type="term" value="F:iron ion binding"/>
    <property type="evidence" value="ECO:0007669"/>
    <property type="project" value="InterPro"/>
</dbReference>
<sequence>MAWVGKSLRRKEDDRLIRGRGQFADDEHDEGMLHLYILRSPYAHARVLSVDASAAEALPGVACVITPDDVKANCDPYMQLGPEPCDKIVDLPLATDKAVYQGHPVAAVAATSPALAMDAGQLIEVEYDMLDAVVDTEEALEGSTILHEEMGTNRTFNDVWEYGDVDQAFTDAAHVVKIDRLHCHRFSAAPLEANACVAEWTRQDELHLNCNNSFAGFAVQLLAPGLRLPVENIHISTRDVGGSFGIKIGNYPYYALAALASRKAGWRKVKWHETRSEHLLSAGHSNERTYRDTEVALDKDGVITAIRSRHIDDCGAYPRYEPLGCVIWTQVLPATFKVRNMRIEFNQVMTNKCPTIPVRGYSRLQQLWFMERVLDICGHELGIPTDEMRLRNYIREFPYETPNGCVYDSGDYPKMLEMAKDLIGWDEWKRKQEEARKEGRWMGIGIGTTLDSGTNNFGQAQIMNPHLPFSGNSEVCNIRIDFDGAVVVTLGTGPSGQGHETTTAQVVADELNIDPSMVRVRTGFDTDWSTFSGHSGTYASQFAVTGLSAVHGACQKLKKEMKQLAAQVLEANENDLEFSVGDEGPQVGVRGTDAALNYWYMSNLVNSNNAGLGEALADVTLNVRHVYRPPFQVPDTKRKFGNLTLTYAAQLHIAVVEIDKETYHPKILAYSAIDDCGNVINPQIAHGQVHGATCHGLGAALMETFDYDEGGNLLTSTFSDYCPITALNMPDIEYGNIESPSPFSYNGAKGMGEGGGAPLHTISAALQDALHAEGVIITESHHSPPKLFERLQNRGDKGVHVESR</sequence>
<proteinExistence type="inferred from homology"/>
<dbReference type="PANTHER" id="PTHR11908:SF132">
    <property type="entry name" value="ALDEHYDE OXIDASE 1-RELATED"/>
    <property type="match status" value="1"/>
</dbReference>
<feature type="coiled-coil region" evidence="4">
    <location>
        <begin position="547"/>
        <end position="574"/>
    </location>
</feature>
<dbReference type="SUPFAM" id="SSF56003">
    <property type="entry name" value="Molybdenum cofactor-binding domain"/>
    <property type="match status" value="1"/>
</dbReference>
<dbReference type="SUPFAM" id="SSF54665">
    <property type="entry name" value="CO dehydrogenase molybdoprotein N-domain-like"/>
    <property type="match status" value="1"/>
</dbReference>
<dbReference type="InterPro" id="IPR008274">
    <property type="entry name" value="AldOxase/xan_DH_MoCoBD1"/>
</dbReference>
<dbReference type="InterPro" id="IPR046867">
    <property type="entry name" value="AldOxase/xan_DH_MoCoBD2"/>
</dbReference>
<name>A0AAW9RC82_9GAMM</name>
<keyword evidence="7" id="KW-1185">Reference proteome</keyword>